<accession>A0A2P2NG20</accession>
<organism evidence="1">
    <name type="scientific">Rhizophora mucronata</name>
    <name type="common">Asiatic mangrove</name>
    <dbReference type="NCBI Taxonomy" id="61149"/>
    <lineage>
        <taxon>Eukaryota</taxon>
        <taxon>Viridiplantae</taxon>
        <taxon>Streptophyta</taxon>
        <taxon>Embryophyta</taxon>
        <taxon>Tracheophyta</taxon>
        <taxon>Spermatophyta</taxon>
        <taxon>Magnoliopsida</taxon>
        <taxon>eudicotyledons</taxon>
        <taxon>Gunneridae</taxon>
        <taxon>Pentapetalae</taxon>
        <taxon>rosids</taxon>
        <taxon>fabids</taxon>
        <taxon>Malpighiales</taxon>
        <taxon>Rhizophoraceae</taxon>
        <taxon>Rhizophora</taxon>
    </lineage>
</organism>
<proteinExistence type="predicted"/>
<protein>
    <submittedName>
        <fullName evidence="1">Uncharacterized protein</fullName>
    </submittedName>
</protein>
<dbReference type="AlphaFoldDB" id="A0A2P2NG20"/>
<evidence type="ECO:0000313" key="1">
    <source>
        <dbReference type="EMBL" id="MBX41436.1"/>
    </source>
</evidence>
<dbReference type="EMBL" id="GGEC01060952">
    <property type="protein sequence ID" value="MBX41436.1"/>
    <property type="molecule type" value="Transcribed_RNA"/>
</dbReference>
<sequence length="32" mass="3578">MAFISVHSTVCLSSLAFQPQKYRSQSQCFPVS</sequence>
<reference evidence="1" key="1">
    <citation type="submission" date="2018-02" db="EMBL/GenBank/DDBJ databases">
        <title>Rhizophora mucronata_Transcriptome.</title>
        <authorList>
            <person name="Meera S.P."/>
            <person name="Sreeshan A."/>
            <person name="Augustine A."/>
        </authorList>
    </citation>
    <scope>NUCLEOTIDE SEQUENCE</scope>
    <source>
        <tissue evidence="1">Leaf</tissue>
    </source>
</reference>
<name>A0A2P2NG20_RHIMU</name>